<name>A0ABS6XSR7_9FLAO</name>
<protein>
    <recommendedName>
        <fullName evidence="4">Outer membrane protein beta-barrel domain-containing protein</fullName>
    </recommendedName>
</protein>
<proteinExistence type="predicted"/>
<keyword evidence="1" id="KW-0732">Signal</keyword>
<feature type="signal peptide" evidence="1">
    <location>
        <begin position="1"/>
        <end position="20"/>
    </location>
</feature>
<dbReference type="EMBL" id="JAHWYN010000003">
    <property type="protein sequence ID" value="MBW4359710.1"/>
    <property type="molecule type" value="Genomic_DNA"/>
</dbReference>
<dbReference type="Proteomes" id="UP000812031">
    <property type="component" value="Unassembled WGS sequence"/>
</dbReference>
<evidence type="ECO:0000313" key="2">
    <source>
        <dbReference type="EMBL" id="MBW4359710.1"/>
    </source>
</evidence>
<evidence type="ECO:0008006" key="4">
    <source>
        <dbReference type="Google" id="ProtNLM"/>
    </source>
</evidence>
<accession>A0ABS6XSR7</accession>
<evidence type="ECO:0000313" key="3">
    <source>
        <dbReference type="Proteomes" id="UP000812031"/>
    </source>
</evidence>
<feature type="chain" id="PRO_5045403825" description="Outer membrane protein beta-barrel domain-containing protein" evidence="1">
    <location>
        <begin position="21"/>
        <end position="188"/>
    </location>
</feature>
<evidence type="ECO:0000256" key="1">
    <source>
        <dbReference type="SAM" id="SignalP"/>
    </source>
</evidence>
<comment type="caution">
    <text evidence="2">The sequence shown here is derived from an EMBL/GenBank/DDBJ whole genome shotgun (WGS) entry which is preliminary data.</text>
</comment>
<organism evidence="2 3">
    <name type="scientific">Flavobacterium taihuense</name>
    <dbReference type="NCBI Taxonomy" id="2857508"/>
    <lineage>
        <taxon>Bacteria</taxon>
        <taxon>Pseudomonadati</taxon>
        <taxon>Bacteroidota</taxon>
        <taxon>Flavobacteriia</taxon>
        <taxon>Flavobacteriales</taxon>
        <taxon>Flavobacteriaceae</taxon>
        <taxon>Flavobacterium</taxon>
    </lineage>
</organism>
<sequence>MNKKIIYLSLVILLCQLINAQIASVEKTVYGVQIGTFGIWGNVESKLTNSIALRSEIGLDSGIWGGSFYPETGYIITPVLTLEPRFYYNLNARIKKSRNISNNSGNFISLKTSYHPNWFAISNYDNVQIVPDLSIIPTWGIRRSIGKHFNYEAGIGIGYIYYFAKSSGYSSNSSDATINLDLRIGYTF</sequence>
<reference evidence="2 3" key="1">
    <citation type="submission" date="2021-07" db="EMBL/GenBank/DDBJ databases">
        <title>Flavobacterium sp. nov. isolated from sediment on the Taihu Lake.</title>
        <authorList>
            <person name="Qu J.-H."/>
        </authorList>
    </citation>
    <scope>NUCLEOTIDE SEQUENCE [LARGE SCALE GENOMIC DNA]</scope>
    <source>
        <strain evidence="2 3">NAS39</strain>
    </source>
</reference>
<gene>
    <name evidence="2" type="ORF">KZH69_04350</name>
</gene>
<dbReference type="RefSeq" id="WP_219316237.1">
    <property type="nucleotide sequence ID" value="NZ_JAHWYN010000003.1"/>
</dbReference>
<keyword evidence="3" id="KW-1185">Reference proteome</keyword>